<feature type="region of interest" description="Disordered" evidence="1">
    <location>
        <begin position="18"/>
        <end position="60"/>
    </location>
</feature>
<accession>A0ABD0PZU3</accession>
<organism evidence="2 3">
    <name type="scientific">Cirrhinus mrigala</name>
    <name type="common">Mrigala</name>
    <dbReference type="NCBI Taxonomy" id="683832"/>
    <lineage>
        <taxon>Eukaryota</taxon>
        <taxon>Metazoa</taxon>
        <taxon>Chordata</taxon>
        <taxon>Craniata</taxon>
        <taxon>Vertebrata</taxon>
        <taxon>Euteleostomi</taxon>
        <taxon>Actinopterygii</taxon>
        <taxon>Neopterygii</taxon>
        <taxon>Teleostei</taxon>
        <taxon>Ostariophysi</taxon>
        <taxon>Cypriniformes</taxon>
        <taxon>Cyprinidae</taxon>
        <taxon>Labeoninae</taxon>
        <taxon>Labeonini</taxon>
        <taxon>Cirrhinus</taxon>
    </lineage>
</organism>
<dbReference type="Proteomes" id="UP001529510">
    <property type="component" value="Unassembled WGS sequence"/>
</dbReference>
<gene>
    <name evidence="2" type="ORF">M9458_024836</name>
</gene>
<keyword evidence="3" id="KW-1185">Reference proteome</keyword>
<evidence type="ECO:0000256" key="1">
    <source>
        <dbReference type="SAM" id="MobiDB-lite"/>
    </source>
</evidence>
<dbReference type="EMBL" id="JAMKFB020000012">
    <property type="protein sequence ID" value="KAL0179394.1"/>
    <property type="molecule type" value="Genomic_DNA"/>
</dbReference>
<dbReference type="AlphaFoldDB" id="A0ABD0PZU3"/>
<sequence>VPINGHVDLKSSLTPPLITHTAATPMPIPKISGGGDPALGFESRRGSNVSMDPNGQDKSP</sequence>
<feature type="non-terminal residue" evidence="2">
    <location>
        <position position="60"/>
    </location>
</feature>
<protein>
    <submittedName>
        <fullName evidence="2">Uncharacterized protein</fullName>
    </submittedName>
</protein>
<reference evidence="2 3" key="1">
    <citation type="submission" date="2024-05" db="EMBL/GenBank/DDBJ databases">
        <title>Genome sequencing and assembly of Indian major carp, Cirrhinus mrigala (Hamilton, 1822).</title>
        <authorList>
            <person name="Mohindra V."/>
            <person name="Chowdhury L.M."/>
            <person name="Lal K."/>
            <person name="Jena J.K."/>
        </authorList>
    </citation>
    <scope>NUCLEOTIDE SEQUENCE [LARGE SCALE GENOMIC DNA]</scope>
    <source>
        <strain evidence="2">CM1030</strain>
        <tissue evidence="2">Blood</tissue>
    </source>
</reference>
<name>A0ABD0PZU3_CIRMR</name>
<proteinExistence type="predicted"/>
<feature type="compositionally biased region" description="Polar residues" evidence="1">
    <location>
        <begin position="46"/>
        <end position="60"/>
    </location>
</feature>
<evidence type="ECO:0000313" key="3">
    <source>
        <dbReference type="Proteomes" id="UP001529510"/>
    </source>
</evidence>
<evidence type="ECO:0000313" key="2">
    <source>
        <dbReference type="EMBL" id="KAL0179394.1"/>
    </source>
</evidence>
<feature type="non-terminal residue" evidence="2">
    <location>
        <position position="1"/>
    </location>
</feature>
<comment type="caution">
    <text evidence="2">The sequence shown here is derived from an EMBL/GenBank/DDBJ whole genome shotgun (WGS) entry which is preliminary data.</text>
</comment>